<keyword evidence="3" id="KW-1185">Reference proteome</keyword>
<keyword evidence="1" id="KW-0732">Signal</keyword>
<protein>
    <submittedName>
        <fullName evidence="2">Uncharacterized protein</fullName>
    </submittedName>
</protein>
<dbReference type="Proteomes" id="UP000027222">
    <property type="component" value="Unassembled WGS sequence"/>
</dbReference>
<dbReference type="EMBL" id="KL142407">
    <property type="protein sequence ID" value="KDR68516.1"/>
    <property type="molecule type" value="Genomic_DNA"/>
</dbReference>
<evidence type="ECO:0000313" key="2">
    <source>
        <dbReference type="EMBL" id="KDR68516.1"/>
    </source>
</evidence>
<reference evidence="3" key="1">
    <citation type="journal article" date="2014" name="Proc. Natl. Acad. Sci. U.S.A.">
        <title>Extensive sampling of basidiomycete genomes demonstrates inadequacy of the white-rot/brown-rot paradigm for wood decay fungi.</title>
        <authorList>
            <person name="Riley R."/>
            <person name="Salamov A.A."/>
            <person name="Brown D.W."/>
            <person name="Nagy L.G."/>
            <person name="Floudas D."/>
            <person name="Held B.W."/>
            <person name="Levasseur A."/>
            <person name="Lombard V."/>
            <person name="Morin E."/>
            <person name="Otillar R."/>
            <person name="Lindquist E.A."/>
            <person name="Sun H."/>
            <person name="LaButti K.M."/>
            <person name="Schmutz J."/>
            <person name="Jabbour D."/>
            <person name="Luo H."/>
            <person name="Baker S.E."/>
            <person name="Pisabarro A.G."/>
            <person name="Walton J.D."/>
            <person name="Blanchette R.A."/>
            <person name="Henrissat B."/>
            <person name="Martin F."/>
            <person name="Cullen D."/>
            <person name="Hibbett D.S."/>
            <person name="Grigoriev I.V."/>
        </authorList>
    </citation>
    <scope>NUCLEOTIDE SEQUENCE [LARGE SCALE GENOMIC DNA]</scope>
    <source>
        <strain evidence="3">CBS 339.88</strain>
    </source>
</reference>
<sequence>MNANGALANKYILLLIFSLNADIFSVKDALRTTRMSSQACRSWRSILLDTPSLWAKLIDLDVLDQVTDNWRNEVLRRSADCLLWIKGTKRIYNASLWVKGPDDVNRIQYDVSSLQRFFFSVLAAHWSRIERVAVSIEAGCVDSQAWRCIYLPAPRLRDFELEFHDMDTTLVAPIVPLFANHAPLLTTFYAKHVKFDISAPWVPALRSITIGPPTTLSETLDLLETTPLLETLRINEVPTEITNRICSIHLPNLQEMTLSGPFGVCMTLVKSIVVCTQGLPLRLSIEATGSNPGELNPTVLHALSDFWTRYFGVHVPVTVGLEILSQSFCFSGNTSDESDFSFTFPTPSAFSQLLHAFTLSIFHTVSQLKLEIPKSPPARPELIAFLLSLSSVKILHADDRVLQHLQELQKETSQACLPMLKTIKLKDVSSKPEDKILPFVQARKNAGIPIKTFDLTKYSSTLVVGVSLAFLDKMEGLKVVYFRLRVGQARGQGPILIRYVCGSGNPNILRF</sequence>
<proteinExistence type="predicted"/>
<dbReference type="AlphaFoldDB" id="A0A067SCB7"/>
<feature type="signal peptide" evidence="1">
    <location>
        <begin position="1"/>
        <end position="21"/>
    </location>
</feature>
<accession>A0A067SCB7</accession>
<dbReference type="HOGENOM" id="CLU_030662_0_0_1"/>
<evidence type="ECO:0000313" key="3">
    <source>
        <dbReference type="Proteomes" id="UP000027222"/>
    </source>
</evidence>
<evidence type="ECO:0000256" key="1">
    <source>
        <dbReference type="SAM" id="SignalP"/>
    </source>
</evidence>
<gene>
    <name evidence="2" type="ORF">GALMADRAFT_1033618</name>
</gene>
<organism evidence="2 3">
    <name type="scientific">Galerina marginata (strain CBS 339.88)</name>
    <dbReference type="NCBI Taxonomy" id="685588"/>
    <lineage>
        <taxon>Eukaryota</taxon>
        <taxon>Fungi</taxon>
        <taxon>Dikarya</taxon>
        <taxon>Basidiomycota</taxon>
        <taxon>Agaricomycotina</taxon>
        <taxon>Agaricomycetes</taxon>
        <taxon>Agaricomycetidae</taxon>
        <taxon>Agaricales</taxon>
        <taxon>Agaricineae</taxon>
        <taxon>Strophariaceae</taxon>
        <taxon>Galerina</taxon>
    </lineage>
</organism>
<name>A0A067SCB7_GALM3</name>
<feature type="chain" id="PRO_5001645616" evidence="1">
    <location>
        <begin position="22"/>
        <end position="511"/>
    </location>
</feature>